<keyword evidence="1" id="KW-0812">Transmembrane</keyword>
<dbReference type="InterPro" id="IPR022062">
    <property type="entry name" value="DUF3618"/>
</dbReference>
<keyword evidence="3" id="KW-1185">Reference proteome</keyword>
<feature type="transmembrane region" description="Helical" evidence="1">
    <location>
        <begin position="109"/>
        <end position="128"/>
    </location>
</feature>
<evidence type="ECO:0000313" key="2">
    <source>
        <dbReference type="EMBL" id="TWG14247.1"/>
    </source>
</evidence>
<evidence type="ECO:0000313" key="3">
    <source>
        <dbReference type="Proteomes" id="UP000320239"/>
    </source>
</evidence>
<dbReference type="EMBL" id="VIWY01000004">
    <property type="protein sequence ID" value="TWG14247.1"/>
    <property type="molecule type" value="Genomic_DNA"/>
</dbReference>
<keyword evidence="1" id="KW-0472">Membrane</keyword>
<evidence type="ECO:0000256" key="1">
    <source>
        <dbReference type="SAM" id="Phobius"/>
    </source>
</evidence>
<name>A0A561VRK1_ACTTI</name>
<keyword evidence="1" id="KW-1133">Transmembrane helix</keyword>
<reference evidence="2 3" key="1">
    <citation type="submission" date="2019-06" db="EMBL/GenBank/DDBJ databases">
        <title>Sequencing the genomes of 1000 actinobacteria strains.</title>
        <authorList>
            <person name="Klenk H.-P."/>
        </authorList>
    </citation>
    <scope>NUCLEOTIDE SEQUENCE [LARGE SCALE GENOMIC DNA]</scope>
    <source>
        <strain evidence="2 3">DSM 43866</strain>
    </source>
</reference>
<protein>
    <submittedName>
        <fullName evidence="2">Uncharacterized protein DUF3618</fullName>
    </submittedName>
</protein>
<proteinExistence type="predicted"/>
<dbReference type="Proteomes" id="UP000320239">
    <property type="component" value="Unassembled WGS sequence"/>
</dbReference>
<comment type="caution">
    <text evidence="2">The sequence shown here is derived from an EMBL/GenBank/DDBJ whole genome shotgun (WGS) entry which is preliminary data.</text>
</comment>
<dbReference type="RefSeq" id="WP_122980240.1">
    <property type="nucleotide sequence ID" value="NZ_BOMX01000083.1"/>
</dbReference>
<dbReference type="OrthoDB" id="3390335at2"/>
<dbReference type="AlphaFoldDB" id="A0A561VRK1"/>
<organism evidence="2 3">
    <name type="scientific">Actinoplanes teichomyceticus</name>
    <dbReference type="NCBI Taxonomy" id="1867"/>
    <lineage>
        <taxon>Bacteria</taxon>
        <taxon>Bacillati</taxon>
        <taxon>Actinomycetota</taxon>
        <taxon>Actinomycetes</taxon>
        <taxon>Micromonosporales</taxon>
        <taxon>Micromonosporaceae</taxon>
        <taxon>Actinoplanes</taxon>
    </lineage>
</organism>
<accession>A0A561VRK1</accession>
<dbReference type="Pfam" id="PF12277">
    <property type="entry name" value="DUF3618"/>
    <property type="match status" value="1"/>
</dbReference>
<gene>
    <name evidence="2" type="ORF">FHX34_104547</name>
</gene>
<sequence length="132" mass="13828">MSESNGTPEKPDLAALRKEIRETRAELGQTVQALAARADVKARAREQVEQTKQRVLDQAAVATGRVRAAAAQAGASVRGTAGQATERLREAAPGELAHEATARVRATPVPAALVFAGLAAVVGVILIMRGRR</sequence>